<protein>
    <submittedName>
        <fullName evidence="2">Uncharacterized protein</fullName>
    </submittedName>
</protein>
<reference evidence="2 3" key="1">
    <citation type="submission" date="2024-09" db="EMBL/GenBank/DDBJ databases">
        <authorList>
            <person name="Sun Q."/>
            <person name="Mori K."/>
        </authorList>
    </citation>
    <scope>NUCLEOTIDE SEQUENCE [LARGE SCALE GENOMIC DNA]</scope>
    <source>
        <strain evidence="2 3">JCM 13503</strain>
    </source>
</reference>
<comment type="caution">
    <text evidence="2">The sequence shown here is derived from an EMBL/GenBank/DDBJ whole genome shotgun (WGS) entry which is preliminary data.</text>
</comment>
<dbReference type="RefSeq" id="WP_380016606.1">
    <property type="nucleotide sequence ID" value="NZ_JBHLYR010000079.1"/>
</dbReference>
<dbReference type="Proteomes" id="UP001589733">
    <property type="component" value="Unassembled WGS sequence"/>
</dbReference>
<gene>
    <name evidence="2" type="ORF">ACFFLM_24170</name>
</gene>
<sequence>MREKVKRILDLVRAGKLDLNDAAPLLAALSARLALTDADRELIGSLLAREEMDTGQVAEHLLLLRGVRDTPPAAPRPPNPPGAPGWTWEEQARFERHPPGRGVEVNVDGIMEGVNSVLGRVGGFMGSAGTPPRAGATARILRVQVESSEGDEYDANLPVSLAPHLHKLIPAHGIRALERAGLSLEALQLLIEASPPPGNLINAEDSEGNSVKLTLS</sequence>
<proteinExistence type="predicted"/>
<evidence type="ECO:0000313" key="3">
    <source>
        <dbReference type="Proteomes" id="UP001589733"/>
    </source>
</evidence>
<feature type="region of interest" description="Disordered" evidence="1">
    <location>
        <begin position="68"/>
        <end position="87"/>
    </location>
</feature>
<evidence type="ECO:0000313" key="2">
    <source>
        <dbReference type="EMBL" id="MFB9995050.1"/>
    </source>
</evidence>
<dbReference type="EMBL" id="JBHLYR010000079">
    <property type="protein sequence ID" value="MFB9995050.1"/>
    <property type="molecule type" value="Genomic_DNA"/>
</dbReference>
<evidence type="ECO:0000256" key="1">
    <source>
        <dbReference type="SAM" id="MobiDB-lite"/>
    </source>
</evidence>
<keyword evidence="3" id="KW-1185">Reference proteome</keyword>
<name>A0ABV6B5S4_9DEIO</name>
<organism evidence="2 3">
    <name type="scientific">Deinococcus oregonensis</name>
    <dbReference type="NCBI Taxonomy" id="1805970"/>
    <lineage>
        <taxon>Bacteria</taxon>
        <taxon>Thermotogati</taxon>
        <taxon>Deinococcota</taxon>
        <taxon>Deinococci</taxon>
        <taxon>Deinococcales</taxon>
        <taxon>Deinococcaceae</taxon>
        <taxon>Deinococcus</taxon>
    </lineage>
</organism>
<accession>A0ABV6B5S4</accession>
<feature type="compositionally biased region" description="Pro residues" evidence="1">
    <location>
        <begin position="72"/>
        <end position="83"/>
    </location>
</feature>